<dbReference type="InterPro" id="IPR043128">
    <property type="entry name" value="Rev_trsase/Diguanyl_cyclase"/>
</dbReference>
<feature type="compositionally biased region" description="Polar residues" evidence="11">
    <location>
        <begin position="1177"/>
        <end position="1195"/>
    </location>
</feature>
<keyword evidence="6" id="KW-0540">Nuclease</keyword>
<dbReference type="EC" id="3.1.26.4" evidence="2"/>
<dbReference type="CDD" id="cd09274">
    <property type="entry name" value="RNase_HI_RT_Ty3"/>
    <property type="match status" value="1"/>
</dbReference>
<dbReference type="FunFam" id="3.10.20.370:FF:000001">
    <property type="entry name" value="Retrovirus-related Pol polyprotein from transposon 17.6-like protein"/>
    <property type="match status" value="1"/>
</dbReference>
<feature type="region of interest" description="Disordered" evidence="11">
    <location>
        <begin position="1132"/>
        <end position="1195"/>
    </location>
</feature>
<proteinExistence type="inferred from homology"/>
<feature type="domain" description="Integrase catalytic" evidence="13">
    <location>
        <begin position="772"/>
        <end position="930"/>
    </location>
</feature>
<dbReference type="InterPro" id="IPR000477">
    <property type="entry name" value="RT_dom"/>
</dbReference>
<keyword evidence="8" id="KW-0378">Hydrolase</keyword>
<keyword evidence="4" id="KW-0808">Transferase</keyword>
<dbReference type="InterPro" id="IPR001584">
    <property type="entry name" value="Integrase_cat-core"/>
</dbReference>
<dbReference type="AlphaFoldDB" id="A0ABD1K904"/>
<dbReference type="FunFam" id="1.10.340.70:FF:000001">
    <property type="entry name" value="Retrovirus-related Pol polyprotein from transposon gypsy-like Protein"/>
    <property type="match status" value="1"/>
</dbReference>
<comment type="caution">
    <text evidence="14">The sequence shown here is derived from an EMBL/GenBank/DDBJ whole genome shotgun (WGS) entry which is preliminary data.</text>
</comment>
<dbReference type="InterPro" id="IPR050951">
    <property type="entry name" value="Retrovirus_Pol_polyprotein"/>
</dbReference>
<dbReference type="GO" id="GO:0008233">
    <property type="term" value="F:peptidase activity"/>
    <property type="evidence" value="ECO:0007669"/>
    <property type="project" value="UniProtKB-KW"/>
</dbReference>
<dbReference type="Gene3D" id="1.10.340.70">
    <property type="match status" value="1"/>
</dbReference>
<accession>A0ABD1K904</accession>
<dbReference type="PROSITE" id="PS50878">
    <property type="entry name" value="RT_POL"/>
    <property type="match status" value="1"/>
</dbReference>
<gene>
    <name evidence="14" type="ORF">ACEWY4_007771</name>
</gene>
<dbReference type="FunFam" id="3.10.10.10:FF:000007">
    <property type="entry name" value="Retrovirus-related Pol polyprotein from transposon 17.6-like Protein"/>
    <property type="match status" value="1"/>
</dbReference>
<evidence type="ECO:0000256" key="3">
    <source>
        <dbReference type="ARBA" id="ARBA00022670"/>
    </source>
</evidence>
<dbReference type="GO" id="GO:0003964">
    <property type="term" value="F:RNA-directed DNA polymerase activity"/>
    <property type="evidence" value="ECO:0007669"/>
    <property type="project" value="UniProtKB-KW"/>
</dbReference>
<dbReference type="InterPro" id="IPR043502">
    <property type="entry name" value="DNA/RNA_pol_sf"/>
</dbReference>
<dbReference type="PANTHER" id="PTHR37984:SF15">
    <property type="entry name" value="INTEGRASE CATALYTIC DOMAIN-CONTAINING PROTEIN"/>
    <property type="match status" value="1"/>
</dbReference>
<dbReference type="PROSITE" id="PS50994">
    <property type="entry name" value="INTEGRASE"/>
    <property type="match status" value="1"/>
</dbReference>
<dbReference type="PANTHER" id="PTHR37984">
    <property type="entry name" value="PROTEIN CBG26694"/>
    <property type="match status" value="1"/>
</dbReference>
<organism evidence="14 15">
    <name type="scientific">Coilia grayii</name>
    <name type="common">Gray's grenadier anchovy</name>
    <dbReference type="NCBI Taxonomy" id="363190"/>
    <lineage>
        <taxon>Eukaryota</taxon>
        <taxon>Metazoa</taxon>
        <taxon>Chordata</taxon>
        <taxon>Craniata</taxon>
        <taxon>Vertebrata</taxon>
        <taxon>Euteleostomi</taxon>
        <taxon>Actinopterygii</taxon>
        <taxon>Neopterygii</taxon>
        <taxon>Teleostei</taxon>
        <taxon>Clupei</taxon>
        <taxon>Clupeiformes</taxon>
        <taxon>Clupeoidei</taxon>
        <taxon>Engraulidae</taxon>
        <taxon>Coilinae</taxon>
        <taxon>Coilia</taxon>
    </lineage>
</organism>
<dbReference type="FunFam" id="3.30.70.270:FF:000020">
    <property type="entry name" value="Transposon Tf2-6 polyprotein-like Protein"/>
    <property type="match status" value="1"/>
</dbReference>
<feature type="domain" description="Reverse transcriptase" evidence="12">
    <location>
        <begin position="152"/>
        <end position="331"/>
    </location>
</feature>
<dbReference type="EMBL" id="JBHFQA010000007">
    <property type="protein sequence ID" value="KAL2095623.1"/>
    <property type="molecule type" value="Genomic_DNA"/>
</dbReference>
<evidence type="ECO:0000256" key="4">
    <source>
        <dbReference type="ARBA" id="ARBA00022679"/>
    </source>
</evidence>
<keyword evidence="15" id="KW-1185">Reference proteome</keyword>
<keyword evidence="7" id="KW-0255">Endonuclease</keyword>
<evidence type="ECO:0000313" key="15">
    <source>
        <dbReference type="Proteomes" id="UP001591681"/>
    </source>
</evidence>
<dbReference type="InterPro" id="IPR036397">
    <property type="entry name" value="RNaseH_sf"/>
</dbReference>
<feature type="region of interest" description="Disordered" evidence="11">
    <location>
        <begin position="1054"/>
        <end position="1080"/>
    </location>
</feature>
<dbReference type="CDD" id="cd01647">
    <property type="entry name" value="RT_LTR"/>
    <property type="match status" value="1"/>
</dbReference>
<dbReference type="Gene3D" id="3.30.420.10">
    <property type="entry name" value="Ribonuclease H-like superfamily/Ribonuclease H"/>
    <property type="match status" value="1"/>
</dbReference>
<keyword evidence="3" id="KW-0645">Protease</keyword>
<evidence type="ECO:0000256" key="10">
    <source>
        <dbReference type="ARBA" id="ARBA00039658"/>
    </source>
</evidence>
<dbReference type="InterPro" id="IPR041588">
    <property type="entry name" value="Integrase_H2C2"/>
</dbReference>
<evidence type="ECO:0000256" key="7">
    <source>
        <dbReference type="ARBA" id="ARBA00022759"/>
    </source>
</evidence>
<keyword evidence="9" id="KW-0695">RNA-directed DNA polymerase</keyword>
<evidence type="ECO:0000256" key="5">
    <source>
        <dbReference type="ARBA" id="ARBA00022695"/>
    </source>
</evidence>
<dbReference type="Gene3D" id="3.30.70.270">
    <property type="match status" value="2"/>
</dbReference>
<keyword evidence="5" id="KW-0548">Nucleotidyltransferase</keyword>
<evidence type="ECO:0000256" key="8">
    <source>
        <dbReference type="ARBA" id="ARBA00022801"/>
    </source>
</evidence>
<dbReference type="Pfam" id="PF00078">
    <property type="entry name" value="RVT_1"/>
    <property type="match status" value="1"/>
</dbReference>
<evidence type="ECO:0000259" key="12">
    <source>
        <dbReference type="PROSITE" id="PS50878"/>
    </source>
</evidence>
<dbReference type="Pfam" id="PF17921">
    <property type="entry name" value="Integrase_H2C2"/>
    <property type="match status" value="1"/>
</dbReference>
<dbReference type="InterPro" id="IPR012337">
    <property type="entry name" value="RNaseH-like_sf"/>
</dbReference>
<evidence type="ECO:0000256" key="6">
    <source>
        <dbReference type="ARBA" id="ARBA00022722"/>
    </source>
</evidence>
<name>A0ABD1K904_9TELE</name>
<reference evidence="14 15" key="1">
    <citation type="submission" date="2024-09" db="EMBL/GenBank/DDBJ databases">
        <title>A chromosome-level genome assembly of Gray's grenadier anchovy, Coilia grayii.</title>
        <authorList>
            <person name="Fu Z."/>
        </authorList>
    </citation>
    <scope>NUCLEOTIDE SEQUENCE [LARGE SCALE GENOMIC DNA]</scope>
    <source>
        <strain evidence="14">G4</strain>
        <tissue evidence="14">Muscle</tissue>
    </source>
</reference>
<comment type="similarity">
    <text evidence="1">Belongs to the beta type-B retroviral polymerase family. HERV class-II K(HML-2) pol subfamily.</text>
</comment>
<dbReference type="GO" id="GO:0006508">
    <property type="term" value="P:proteolysis"/>
    <property type="evidence" value="ECO:0007669"/>
    <property type="project" value="UniProtKB-KW"/>
</dbReference>
<dbReference type="Gene3D" id="3.10.20.370">
    <property type="match status" value="1"/>
</dbReference>
<dbReference type="FunFam" id="3.30.420.10:FF:000032">
    <property type="entry name" value="Retrovirus-related Pol polyprotein from transposon 297-like Protein"/>
    <property type="match status" value="1"/>
</dbReference>
<evidence type="ECO:0000256" key="11">
    <source>
        <dbReference type="SAM" id="MobiDB-lite"/>
    </source>
</evidence>
<dbReference type="GO" id="GO:0004523">
    <property type="term" value="F:RNA-DNA hybrid ribonuclease activity"/>
    <property type="evidence" value="ECO:0007669"/>
    <property type="project" value="UniProtKB-EC"/>
</dbReference>
<dbReference type="Pfam" id="PF00665">
    <property type="entry name" value="rve"/>
    <property type="match status" value="1"/>
</dbReference>
<dbReference type="Proteomes" id="UP001591681">
    <property type="component" value="Unassembled WGS sequence"/>
</dbReference>
<evidence type="ECO:0000256" key="9">
    <source>
        <dbReference type="ARBA" id="ARBA00022918"/>
    </source>
</evidence>
<dbReference type="Pfam" id="PF17919">
    <property type="entry name" value="RT_RNaseH_2"/>
    <property type="match status" value="1"/>
</dbReference>
<sequence length="1195" mass="134591">MPTLVNPHGSQVPVQVCNLSEEDVWLQPRTRLGILLPVQCMSSDKQCEVKFQRISADTEQISLDMGGRDTETNLTNLLDKLDVGGTAEQQAQLRVVLSKYAGVFAVGEEDLGYTDRVVHEINLVDEVPVNLPYRRIPPTQYKEVKEHISQLLRKGVIQESSSSYASPVVIVRKSDGSIRLCVDYRKLNQKTKRDAFPLPRIDESFDALRGARFFSSIDLASGYHQVAVSEHDRHKTAFTTPFGLYEHLRMPMGVCNGPATFQRLMQATMNDLIFQILLVYLDDICLFSSTFSEHLERLDIVLRRLQETGLKVKIAKCHFLQEKVTFLGHQISAEGIATDPNKISAVKEWPVPTTLKRLRSFLGFCSYYRRFVQGFSKIAGPLHDVVNVCLHVGPPAKVNQMLISLWNAECQRAFDVLKERLTCAPVLGFADFTSPFIVETDASGLGLGAVLSQRQDGVTRVISYASRRLRNAEKNDKNYSSMKLELLALKWAIVEKFRGYLLGAKFTVITDNNPLCHLNTAKLGAIEQRWVAQLAAFDFEVQYRPGRCNAAADALSRQPLAGEPQSTPEEVEYDDCTAICNVISKGTALDSELTQMGMERCRVRQIRANSAVNAAVSPAQGTTPTLPGYSKDELRVFQSQDPVLSEFKTLWGQKHRPSGRERECLSKPVKSLLKQWTRIRERDGLLYRVVEDARYGECVQLVIPDSLKRQVLENVHDAMGHQGIERTLQLLRQRCFWVGMCEDVDRWIKRCQRCILTKMPQPKIHPQMKSFIASRPLEVVAVDFTVLEPASDGRENVLVVTDVFTKFTQAYPTRDQKANTTARILLREWFMKYGVPERLHSDQGRNFESEVIAELCKLYGVRKSRTTPHHPTGNAQCERFNRTLHELLRTLPPDKKRRWPEHLPELVYAYNVTPHSTTGYSPYYLLFGVEPHLPVDALLGRETTGVPNQDWLAVHQRRLKEAHARAKAFSEQKAAERMALQQGKVYCPQIDIGQLVYIRNRPQGRNKIQDAWQSVLYRVVRIQGTTYTLEPVEGGLTKRVNRVDIRPCVSDYVAGPAPKKGKNRQLPESVRSEDSGSDSECLDDEIIGELVTINQGTDDTVVENGVVEGFEVPNQRAEEMTVDSLSEDEVVGSEVDTELEPVVAPISVPRRSTRQSAGQHSNLHHQPRSVLGPDSPSPASVSQIVVTGQSSYSPI</sequence>
<dbReference type="InterPro" id="IPR041577">
    <property type="entry name" value="RT_RNaseH_2"/>
</dbReference>
<evidence type="ECO:0000313" key="14">
    <source>
        <dbReference type="EMBL" id="KAL2095623.1"/>
    </source>
</evidence>
<dbReference type="Gene3D" id="3.10.10.10">
    <property type="entry name" value="HIV Type 1 Reverse Transcriptase, subunit A, domain 1"/>
    <property type="match status" value="1"/>
</dbReference>
<dbReference type="SUPFAM" id="SSF53098">
    <property type="entry name" value="Ribonuclease H-like"/>
    <property type="match status" value="1"/>
</dbReference>
<evidence type="ECO:0000259" key="13">
    <source>
        <dbReference type="PROSITE" id="PS50994"/>
    </source>
</evidence>
<evidence type="ECO:0000256" key="1">
    <source>
        <dbReference type="ARBA" id="ARBA00010879"/>
    </source>
</evidence>
<dbReference type="SUPFAM" id="SSF56672">
    <property type="entry name" value="DNA/RNA polymerases"/>
    <property type="match status" value="1"/>
</dbReference>
<protein>
    <recommendedName>
        <fullName evidence="10">Gypsy retrotransposon integrase-like protein 1</fullName>
        <ecNumber evidence="2">3.1.26.4</ecNumber>
    </recommendedName>
</protein>
<evidence type="ECO:0000256" key="2">
    <source>
        <dbReference type="ARBA" id="ARBA00012180"/>
    </source>
</evidence>